<proteinExistence type="inferred from homology"/>
<dbReference type="Pfam" id="PF00005">
    <property type="entry name" value="ABC_tran"/>
    <property type="match status" value="1"/>
</dbReference>
<evidence type="ECO:0000256" key="4">
    <source>
        <dbReference type="ARBA" id="ARBA00022840"/>
    </source>
</evidence>
<dbReference type="EMBL" id="CP101620">
    <property type="protein sequence ID" value="UTY39786.1"/>
    <property type="molecule type" value="Genomic_DNA"/>
</dbReference>
<dbReference type="InterPro" id="IPR003439">
    <property type="entry name" value="ABC_transporter-like_ATP-bd"/>
</dbReference>
<evidence type="ECO:0000256" key="3">
    <source>
        <dbReference type="ARBA" id="ARBA00022741"/>
    </source>
</evidence>
<dbReference type="PANTHER" id="PTHR42798">
    <property type="entry name" value="LIPOPROTEIN-RELEASING SYSTEM ATP-BINDING PROTEIN LOLD"/>
    <property type="match status" value="1"/>
</dbReference>
<keyword evidence="7" id="KW-1185">Reference proteome</keyword>
<evidence type="ECO:0000259" key="5">
    <source>
        <dbReference type="PROSITE" id="PS50893"/>
    </source>
</evidence>
<keyword evidence="4 6" id="KW-0067">ATP-binding</keyword>
<organism evidence="6 7">
    <name type="scientific">Allocoprobacillus halotolerans</name>
    <dbReference type="NCBI Taxonomy" id="2944914"/>
    <lineage>
        <taxon>Bacteria</taxon>
        <taxon>Bacillati</taxon>
        <taxon>Bacillota</taxon>
        <taxon>Erysipelotrichia</taxon>
        <taxon>Erysipelotrichales</taxon>
        <taxon>Erysipelotrichaceae</taxon>
        <taxon>Allocoprobacillus</taxon>
    </lineage>
</organism>
<evidence type="ECO:0000256" key="1">
    <source>
        <dbReference type="ARBA" id="ARBA00005417"/>
    </source>
</evidence>
<dbReference type="GO" id="GO:0005524">
    <property type="term" value="F:ATP binding"/>
    <property type="evidence" value="ECO:0007669"/>
    <property type="project" value="UniProtKB-KW"/>
</dbReference>
<evidence type="ECO:0000313" key="6">
    <source>
        <dbReference type="EMBL" id="UTY39786.1"/>
    </source>
</evidence>
<dbReference type="PANTHER" id="PTHR42798:SF7">
    <property type="entry name" value="ALPHA-D-RIBOSE 1-METHYLPHOSPHONATE 5-TRIPHOSPHATE SYNTHASE SUBUNIT PHNL"/>
    <property type="match status" value="1"/>
</dbReference>
<accession>A0ABY5I383</accession>
<dbReference type="InterPro" id="IPR017911">
    <property type="entry name" value="MacB-like_ATP-bd"/>
</dbReference>
<keyword evidence="2" id="KW-0813">Transport</keyword>
<evidence type="ECO:0000313" key="7">
    <source>
        <dbReference type="Proteomes" id="UP001060112"/>
    </source>
</evidence>
<dbReference type="InterPro" id="IPR003593">
    <property type="entry name" value="AAA+_ATPase"/>
</dbReference>
<name>A0ABY5I383_9FIRM</name>
<dbReference type="CDD" id="cd03255">
    <property type="entry name" value="ABC_MJ0796_LolCDE_FtsE"/>
    <property type="match status" value="1"/>
</dbReference>
<dbReference type="SUPFAM" id="SSF52540">
    <property type="entry name" value="P-loop containing nucleoside triphosphate hydrolases"/>
    <property type="match status" value="1"/>
</dbReference>
<comment type="similarity">
    <text evidence="1">Belongs to the ABC transporter superfamily.</text>
</comment>
<keyword evidence="3" id="KW-0547">Nucleotide-binding</keyword>
<dbReference type="SMART" id="SM00382">
    <property type="entry name" value="AAA"/>
    <property type="match status" value="1"/>
</dbReference>
<evidence type="ECO:0000256" key="2">
    <source>
        <dbReference type="ARBA" id="ARBA00022448"/>
    </source>
</evidence>
<reference evidence="6" key="1">
    <citation type="submission" date="2022-07" db="EMBL/GenBank/DDBJ databases">
        <title>Faecal culturing of patients with breast cancer.</title>
        <authorList>
            <person name="Teng N.M.Y."/>
            <person name="Kiu R."/>
            <person name="Evans R."/>
            <person name="Baker D.J."/>
            <person name="Zenner C."/>
            <person name="Robinson S.D."/>
            <person name="Hall L.J."/>
        </authorList>
    </citation>
    <scope>NUCLEOTIDE SEQUENCE</scope>
    <source>
        <strain evidence="6">LH1062</strain>
    </source>
</reference>
<dbReference type="RefSeq" id="WP_290141184.1">
    <property type="nucleotide sequence ID" value="NZ_CP101620.1"/>
</dbReference>
<dbReference type="PROSITE" id="PS50893">
    <property type="entry name" value="ABC_TRANSPORTER_2"/>
    <property type="match status" value="1"/>
</dbReference>
<dbReference type="Proteomes" id="UP001060112">
    <property type="component" value="Chromosome"/>
</dbReference>
<feature type="domain" description="ABC transporter" evidence="5">
    <location>
        <begin position="5"/>
        <end position="244"/>
    </location>
</feature>
<protein>
    <submittedName>
        <fullName evidence="6">ABC transporter ATP-binding protein</fullName>
    </submittedName>
</protein>
<gene>
    <name evidence="6" type="ORF">NMU03_02970</name>
</gene>
<dbReference type="InterPro" id="IPR027417">
    <property type="entry name" value="P-loop_NTPase"/>
</dbReference>
<sequence>MNSIIEIKNLSKIYDEVLSHPTFALKNIDFSMEKGEFVCIMGPSGAGKTTLLNCISLTDTPSQGNVQLDGQDVHSLSSRELTKLRYQKLGLVFQKANLLHYLTIYENIAFPLTLFNEKTKDIDDKVQQVARNVGIEELLKKYPFECSGGQNQRAGICRAIVNNPSILIADEPTGNLDSENSHEIMRLFQSLNNQGMSILMVTHDPMIASYSHRVIYIKDGEIKMEVSRENKTQNEYFYEIVKMNSKESLIIME</sequence>
<dbReference type="Gene3D" id="3.40.50.300">
    <property type="entry name" value="P-loop containing nucleotide triphosphate hydrolases"/>
    <property type="match status" value="1"/>
</dbReference>